<comment type="subcellular location">
    <subcellularLocation>
        <location evidence="1">Cytoplasm</location>
    </subcellularLocation>
</comment>
<keyword evidence="4" id="KW-0677">Repeat</keyword>
<evidence type="ECO:0000256" key="5">
    <source>
        <dbReference type="ARBA" id="ARBA00022771"/>
    </source>
</evidence>
<dbReference type="GO" id="GO:0002376">
    <property type="term" value="P:immune system process"/>
    <property type="evidence" value="ECO:0007669"/>
    <property type="project" value="UniProtKB-KW"/>
</dbReference>
<evidence type="ECO:0000259" key="9">
    <source>
        <dbReference type="PROSITE" id="PS51981"/>
    </source>
</evidence>
<evidence type="ECO:0000256" key="6">
    <source>
        <dbReference type="ARBA" id="ARBA00022833"/>
    </source>
</evidence>
<dbReference type="EMBL" id="JAIZAY010000005">
    <property type="protein sequence ID" value="KAJ8042122.1"/>
    <property type="molecule type" value="Genomic_DNA"/>
</dbReference>
<keyword evidence="7" id="KW-0391">Immunity</keyword>
<evidence type="ECO:0000256" key="3">
    <source>
        <dbReference type="ARBA" id="ARBA00022723"/>
    </source>
</evidence>
<dbReference type="OrthoDB" id="2423195at2759"/>
<feature type="domain" description="RZ-type" evidence="9">
    <location>
        <begin position="1724"/>
        <end position="1796"/>
    </location>
</feature>
<organism evidence="10 11">
    <name type="scientific">Holothuria leucospilota</name>
    <name type="common">Black long sea cucumber</name>
    <name type="synonym">Mertensiothuria leucospilota</name>
    <dbReference type="NCBI Taxonomy" id="206669"/>
    <lineage>
        <taxon>Eukaryota</taxon>
        <taxon>Metazoa</taxon>
        <taxon>Echinodermata</taxon>
        <taxon>Eleutherozoa</taxon>
        <taxon>Echinozoa</taxon>
        <taxon>Holothuroidea</taxon>
        <taxon>Aspidochirotacea</taxon>
        <taxon>Aspidochirotida</taxon>
        <taxon>Holothuriidae</taxon>
        <taxon>Holothuria</taxon>
    </lineage>
</organism>
<dbReference type="InterPro" id="IPR057373">
    <property type="entry name" value="ZNFX1"/>
</dbReference>
<dbReference type="PROSITE" id="PS51981">
    <property type="entry name" value="ZF_RZ"/>
    <property type="match status" value="1"/>
</dbReference>
<evidence type="ECO:0000313" key="10">
    <source>
        <dbReference type="EMBL" id="KAJ8042122.1"/>
    </source>
</evidence>
<evidence type="ECO:0000256" key="2">
    <source>
        <dbReference type="ARBA" id="ARBA00022490"/>
    </source>
</evidence>
<dbReference type="InterPro" id="IPR041679">
    <property type="entry name" value="DNA2/NAM7-like_C"/>
</dbReference>
<protein>
    <submittedName>
        <fullName evidence="10">NFX1-type zinc finger-containing protein 1</fullName>
    </submittedName>
</protein>
<dbReference type="FunFam" id="3.40.50.300:FF:000742">
    <property type="entry name" value="NFX1-type zinc finger-containing protein 1"/>
    <property type="match status" value="1"/>
</dbReference>
<dbReference type="Proteomes" id="UP001152320">
    <property type="component" value="Chromosome 5"/>
</dbReference>
<keyword evidence="3" id="KW-0479">Metal-binding</keyword>
<gene>
    <name evidence="10" type="ORF">HOLleu_13111</name>
</gene>
<dbReference type="InterPro" id="IPR000967">
    <property type="entry name" value="Znf_NFX1"/>
</dbReference>
<reference evidence="10" key="1">
    <citation type="submission" date="2021-10" db="EMBL/GenBank/DDBJ databases">
        <title>Tropical sea cucumber genome reveals ecological adaptation and Cuvierian tubules defense mechanism.</title>
        <authorList>
            <person name="Chen T."/>
        </authorList>
    </citation>
    <scope>NUCLEOTIDE SEQUENCE</scope>
    <source>
        <strain evidence="10">Nanhai2018</strain>
        <tissue evidence="10">Muscle</tissue>
    </source>
</reference>
<comment type="caution">
    <text evidence="10">The sequence shown here is derived from an EMBL/GenBank/DDBJ whole genome shotgun (WGS) entry which is preliminary data.</text>
</comment>
<dbReference type="InterPro" id="IPR046439">
    <property type="entry name" value="ZF_RZ_dom"/>
</dbReference>
<feature type="region of interest" description="Disordered" evidence="8">
    <location>
        <begin position="1"/>
        <end position="60"/>
    </location>
</feature>
<evidence type="ECO:0000256" key="4">
    <source>
        <dbReference type="ARBA" id="ARBA00022737"/>
    </source>
</evidence>
<proteinExistence type="predicted"/>
<dbReference type="InterPro" id="IPR027417">
    <property type="entry name" value="P-loop_NTPase"/>
</dbReference>
<dbReference type="Gene3D" id="3.40.50.300">
    <property type="entry name" value="P-loop containing nucleotide triphosphate hydrolases"/>
    <property type="match status" value="3"/>
</dbReference>
<sequence>MATRPKVLLPVRAATSRRSSRRRVCKEKEKSDQGGPSKNNRSRGRGRGALRGRSTHTASHKRLVEHQVTHPMGMTFLTKLDALSPEEVVSRLYIERKPLENLLDSEIPADTMRLLVNALGKVCSIYPTPERVRNILLILHEKRFLDGNVLGHWISTWILSGIPSLFLEMNLQSTLHLLSQMLLVVPDSAGSAGVILLILKGVVKECSELDIQISAEITSKLIEISEKHSNLLQESREMSPCKTSIRHGSEAPPPDDFRKIPVLPLPHELKSDFKPFLRTNIVNGQYQNIHHYLDIQFRLLREDFIQPLREGIAEYITEMDYGNPDMRNMNFQNFRLYNKVRAVEMKPIYGGVAYVLEFDVDDTLKKVKWEISKRLIYGALVCLSKDHFKTLIFGVVVNRDPRELKEGIVEVEFKVEEEVSQELLSCSFQMAESSSYFEAYRHVLECLKTIDQSIFPFSEYFVSVSKEPHYPQYIRKDTDVTFNLPCTLIPRKVRVCDAQGWPEAEQLGFDDSQMNAYKAALTEEVCLIQGPPGTGKTYVGLKIVETLLQNKHIWSERRPLLVVCYTNHALDQFLEGILDRGITSVVRIGGRSSSERLKELNINKIHRSTKSTRKNIATVRDDLATCAFKIQQAKEVICTATEKLLKRNALEHVMTRRHFRNLGKFTSHQQCDIIFVWLCCLNETGLFKHQYPPTACNAEKTVSRRFGEMGATALKKQRIRTKQTTDTDYDEELFQRYLDDEDDFLDELECFESTRSEEIAINIPEILEDMESGQWYKVNRRKPRDLQKYIERKLMSKDMMTKEEVDRVLDVWSLNEHQRWRLYRWWIHLFINDINGSLHKLFADYDKHSNIFKEVRERENFFKLLAHSVIGVTTTGAAKYNRLLKKVGPPIIIIEEAAEILEAHVITSLSPNCQHLILIGDHQQLRPNPTVYKLCKDYKLDVSLFERLINNGMPCHRLSLQHRMRPEISHLLKIHKDFYPDLSDHKMVTSYDHIKGIEKDVYFIEHDRLEKQDGDSRSRSNLHEATFLSALCKYLLQQGYNTDQITILTAYMGQVRYLKQMIGRDVRICPIDNFQGEENDIILFSFVRSNEEGNIGFLKVSNRVCVALSRAKKGLYCIGNFTLLSEQSELWKVITENLRESGSIGPSLKLVCRNHPQRFADVSCSGDFRMAPDGGCTKPCAARLNCGHTCQKKCHPEDREHRKTECKKQCKKIICKLEHQCPLKCYQPCDTKCKTEVTKQLPCLHNQNAPCFIDPADVKCQSKCERRLKCGHCCREKCSDPCTSLCQELVEKVFQPCGHIEKVPCSKTKCPKKCKAILKCDHVCQGTCGECENGRLHVQCQEVCKRILICGHTCESKCSMSCPPCRKVCENRCLHNKCERTCGERCAPCKEDCKWKCKHFKCSEKCGNDCNREQCNDRCRLRLKCKHPCIGICGEPCPKMCRVCNREDVTRLLFGHEDEPGARFVVLKDCSHIVEVSAMDRLMQSDGDENEIKLPVCPWCKAPIRHNTRYNRRLHEIRRDIEMVKEQIRGDEKTIKIKSLALLSNVRKQLDMMRISKEMVWVKMIKKMEDCLKNSYTLSLDDLCKIEIQLNMCKKLNELTSGSKRLCSIPNEKVNIGKELGPFRSYTLLLQERTSNFHFVSQQEVDDWQREYKRCKHSLSVVQIKDKLSNCEFEIADMEEKEATLKEVHELLSDGQRFDNEKEAKVESLLKSVRTDIPLRSMGITEKERDMIFKAIKLSRAHWFKCPNGHVYAIDGCTGAMERSICTGCQASIGGERHRLDVDNNPAPEMYDNLWTLDSGKDN</sequence>
<dbReference type="GO" id="GO:0004386">
    <property type="term" value="F:helicase activity"/>
    <property type="evidence" value="ECO:0007669"/>
    <property type="project" value="InterPro"/>
</dbReference>
<dbReference type="Pfam" id="PF13087">
    <property type="entry name" value="AAA_12"/>
    <property type="match status" value="1"/>
</dbReference>
<dbReference type="SMART" id="SM00438">
    <property type="entry name" value="ZnF_NFX"/>
    <property type="match status" value="2"/>
</dbReference>
<keyword evidence="2" id="KW-0963">Cytoplasm</keyword>
<evidence type="ECO:0000256" key="7">
    <source>
        <dbReference type="ARBA" id="ARBA00022859"/>
    </source>
</evidence>
<evidence type="ECO:0000256" key="1">
    <source>
        <dbReference type="ARBA" id="ARBA00004496"/>
    </source>
</evidence>
<dbReference type="GO" id="GO:0031380">
    <property type="term" value="C:nuclear RNA-directed RNA polymerase complex"/>
    <property type="evidence" value="ECO:0007669"/>
    <property type="project" value="TreeGrafter"/>
</dbReference>
<dbReference type="PANTHER" id="PTHR10887:SF341">
    <property type="entry name" value="NFX1-TYPE ZINC FINGER-CONTAINING PROTEIN 1"/>
    <property type="match status" value="1"/>
</dbReference>
<dbReference type="GO" id="GO:0005737">
    <property type="term" value="C:cytoplasm"/>
    <property type="evidence" value="ECO:0007669"/>
    <property type="project" value="UniProtKB-SubCell"/>
</dbReference>
<keyword evidence="5" id="KW-0863">Zinc-finger</keyword>
<evidence type="ECO:0000313" key="11">
    <source>
        <dbReference type="Proteomes" id="UP001152320"/>
    </source>
</evidence>
<dbReference type="InterPro" id="IPR047187">
    <property type="entry name" value="SF1_C_Upf1"/>
</dbReference>
<dbReference type="SUPFAM" id="SSF52540">
    <property type="entry name" value="P-loop containing nucleoside triphosphate hydrolases"/>
    <property type="match status" value="1"/>
</dbReference>
<keyword evidence="11" id="KW-1185">Reference proteome</keyword>
<dbReference type="Pfam" id="PF25396">
    <property type="entry name" value="ZNFX1"/>
    <property type="match status" value="1"/>
</dbReference>
<dbReference type="CDD" id="cd18808">
    <property type="entry name" value="SF1_C_Upf1"/>
    <property type="match status" value="1"/>
</dbReference>
<dbReference type="GO" id="GO:0008270">
    <property type="term" value="F:zinc ion binding"/>
    <property type="evidence" value="ECO:0007669"/>
    <property type="project" value="UniProtKB-KW"/>
</dbReference>
<name>A0A9Q1CBB2_HOLLE</name>
<dbReference type="PANTHER" id="PTHR10887">
    <property type="entry name" value="DNA2/NAM7 HELICASE FAMILY"/>
    <property type="match status" value="1"/>
</dbReference>
<dbReference type="CDD" id="cd06008">
    <property type="entry name" value="NF-X1-zinc-finger"/>
    <property type="match status" value="1"/>
</dbReference>
<dbReference type="Pfam" id="PF13086">
    <property type="entry name" value="AAA_11"/>
    <property type="match status" value="2"/>
</dbReference>
<dbReference type="InterPro" id="IPR045055">
    <property type="entry name" value="DNA2/NAM7-like"/>
</dbReference>
<dbReference type="GO" id="GO:0031048">
    <property type="term" value="P:regulatory ncRNA-mediated heterochromatin formation"/>
    <property type="evidence" value="ECO:0007669"/>
    <property type="project" value="TreeGrafter"/>
</dbReference>
<dbReference type="InterPro" id="IPR041677">
    <property type="entry name" value="DNA2/NAM7_AAA_11"/>
</dbReference>
<keyword evidence="6" id="KW-0862">Zinc</keyword>
<accession>A0A9Q1CBB2</accession>
<dbReference type="Pfam" id="PF20173">
    <property type="entry name" value="ZnF_RZ-type"/>
    <property type="match status" value="1"/>
</dbReference>
<evidence type="ECO:0000256" key="8">
    <source>
        <dbReference type="SAM" id="MobiDB-lite"/>
    </source>
</evidence>
<feature type="compositionally biased region" description="Basic residues" evidence="8">
    <location>
        <begin position="40"/>
        <end position="60"/>
    </location>
</feature>